<evidence type="ECO:0000256" key="1">
    <source>
        <dbReference type="ARBA" id="ARBA00022801"/>
    </source>
</evidence>
<dbReference type="Pfam" id="PF00722">
    <property type="entry name" value="Glyco_hydro_16"/>
    <property type="match status" value="1"/>
</dbReference>
<reference evidence="4 5" key="1">
    <citation type="submission" date="2022-01" db="EMBL/GenBank/DDBJ databases">
        <authorList>
            <person name="Xiong W."/>
            <person name="Schranz E."/>
        </authorList>
    </citation>
    <scope>NUCLEOTIDE SEQUENCE [LARGE SCALE GENOMIC DNA]</scope>
</reference>
<evidence type="ECO:0000313" key="5">
    <source>
        <dbReference type="Proteomes" id="UP001157418"/>
    </source>
</evidence>
<dbReference type="GO" id="GO:0004553">
    <property type="term" value="F:hydrolase activity, hydrolyzing O-glycosyl compounds"/>
    <property type="evidence" value="ECO:0007669"/>
    <property type="project" value="InterPro"/>
</dbReference>
<organism evidence="4 5">
    <name type="scientific">Lactuca virosa</name>
    <dbReference type="NCBI Taxonomy" id="75947"/>
    <lineage>
        <taxon>Eukaryota</taxon>
        <taxon>Viridiplantae</taxon>
        <taxon>Streptophyta</taxon>
        <taxon>Embryophyta</taxon>
        <taxon>Tracheophyta</taxon>
        <taxon>Spermatophyta</taxon>
        <taxon>Magnoliopsida</taxon>
        <taxon>eudicotyledons</taxon>
        <taxon>Gunneridae</taxon>
        <taxon>Pentapetalae</taxon>
        <taxon>asterids</taxon>
        <taxon>campanulids</taxon>
        <taxon>Asterales</taxon>
        <taxon>Asteraceae</taxon>
        <taxon>Cichorioideae</taxon>
        <taxon>Cichorieae</taxon>
        <taxon>Lactucinae</taxon>
        <taxon>Lactuca</taxon>
    </lineage>
</organism>
<name>A0AAU9MBF1_9ASTR</name>
<sequence length="111" mass="12619">MGVYNSIWNADDWATQGGRVKIDWTHASFVVSYRSFEINGSTTARIGISRTRKIPFPFPLKHTHPRLHSSSFPSSSSDVIGIFISLIQPVNMMRIKWDEKEAETFITMAES</sequence>
<evidence type="ECO:0000256" key="2">
    <source>
        <dbReference type="ARBA" id="ARBA00023295"/>
    </source>
</evidence>
<dbReference type="EMBL" id="CAKMRJ010001112">
    <property type="protein sequence ID" value="CAH1423494.1"/>
    <property type="molecule type" value="Genomic_DNA"/>
</dbReference>
<comment type="caution">
    <text evidence="4">The sequence shown here is derived from an EMBL/GenBank/DDBJ whole genome shotgun (WGS) entry which is preliminary data.</text>
</comment>
<dbReference type="InterPro" id="IPR000757">
    <property type="entry name" value="Beta-glucanase-like"/>
</dbReference>
<gene>
    <name evidence="4" type="ORF">LVIROSA_LOCUS10769</name>
</gene>
<feature type="domain" description="GH16" evidence="3">
    <location>
        <begin position="1"/>
        <end position="25"/>
    </location>
</feature>
<dbReference type="GO" id="GO:0005975">
    <property type="term" value="P:carbohydrate metabolic process"/>
    <property type="evidence" value="ECO:0007669"/>
    <property type="project" value="InterPro"/>
</dbReference>
<keyword evidence="1" id="KW-0378">Hydrolase</keyword>
<dbReference type="SUPFAM" id="SSF49899">
    <property type="entry name" value="Concanavalin A-like lectins/glucanases"/>
    <property type="match status" value="1"/>
</dbReference>
<proteinExistence type="predicted"/>
<protein>
    <recommendedName>
        <fullName evidence="3">GH16 domain-containing protein</fullName>
    </recommendedName>
</protein>
<dbReference type="InterPro" id="IPR044791">
    <property type="entry name" value="Beta-glucanase/XTH"/>
</dbReference>
<dbReference type="Gene3D" id="2.60.120.200">
    <property type="match status" value="1"/>
</dbReference>
<accession>A0AAU9MBF1</accession>
<dbReference type="AlphaFoldDB" id="A0AAU9MBF1"/>
<evidence type="ECO:0000313" key="4">
    <source>
        <dbReference type="EMBL" id="CAH1423494.1"/>
    </source>
</evidence>
<evidence type="ECO:0000259" key="3">
    <source>
        <dbReference type="Pfam" id="PF00722"/>
    </source>
</evidence>
<dbReference type="InterPro" id="IPR013320">
    <property type="entry name" value="ConA-like_dom_sf"/>
</dbReference>
<keyword evidence="2" id="KW-0326">Glycosidase</keyword>
<dbReference type="PANTHER" id="PTHR31062">
    <property type="entry name" value="XYLOGLUCAN ENDOTRANSGLUCOSYLASE/HYDROLASE PROTEIN 8-RELATED"/>
    <property type="match status" value="1"/>
</dbReference>
<dbReference type="Proteomes" id="UP001157418">
    <property type="component" value="Unassembled WGS sequence"/>
</dbReference>
<keyword evidence="5" id="KW-1185">Reference proteome</keyword>